<keyword evidence="6" id="KW-1185">Reference proteome</keyword>
<dbReference type="InParanoid" id="A0A2G4YWQ8"/>
<dbReference type="OrthoDB" id="5186731at2"/>
<dbReference type="FunCoup" id="A0A2G4YWQ8">
    <property type="interactions" value="309"/>
</dbReference>
<dbReference type="InterPro" id="IPR006016">
    <property type="entry name" value="UspA"/>
</dbReference>
<evidence type="ECO:0000256" key="3">
    <source>
        <dbReference type="ARBA" id="ARBA00022840"/>
    </source>
</evidence>
<dbReference type="InterPro" id="IPR014729">
    <property type="entry name" value="Rossmann-like_a/b/a_fold"/>
</dbReference>
<evidence type="ECO:0000256" key="1">
    <source>
        <dbReference type="ARBA" id="ARBA00008791"/>
    </source>
</evidence>
<evidence type="ECO:0000256" key="2">
    <source>
        <dbReference type="ARBA" id="ARBA00022741"/>
    </source>
</evidence>
<dbReference type="SUPFAM" id="SSF52402">
    <property type="entry name" value="Adenine nucleotide alpha hydrolases-like"/>
    <property type="match status" value="1"/>
</dbReference>
<evidence type="ECO:0000259" key="4">
    <source>
        <dbReference type="Pfam" id="PF00582"/>
    </source>
</evidence>
<dbReference type="Proteomes" id="UP000229730">
    <property type="component" value="Unassembled WGS sequence"/>
</dbReference>
<sequence length="145" mass="16178">MSKPVYLVAVDGSDCSERAAERAVNIAQKTDAEVRFVTVVPWAKYYPLYMPEVSPPIVDKKADEETERKEILEPLMRRFKDSGVPLSAKIFWGHPVEVIHEQSKKNHANMIFVGRQGRSKVKDLLLGSVANSLAHKAGIPIVLVP</sequence>
<dbReference type="Pfam" id="PF00582">
    <property type="entry name" value="Usp"/>
    <property type="match status" value="1"/>
</dbReference>
<organism evidence="5 6">
    <name type="scientific">Paremcibacter congregatus</name>
    <dbReference type="NCBI Taxonomy" id="2043170"/>
    <lineage>
        <taxon>Bacteria</taxon>
        <taxon>Pseudomonadati</taxon>
        <taxon>Pseudomonadota</taxon>
        <taxon>Alphaproteobacteria</taxon>
        <taxon>Emcibacterales</taxon>
        <taxon>Emcibacteraceae</taxon>
        <taxon>Paremcibacter</taxon>
    </lineage>
</organism>
<proteinExistence type="inferred from homology"/>
<gene>
    <name evidence="5" type="ORF">CRD36_04140</name>
</gene>
<dbReference type="CDD" id="cd00293">
    <property type="entry name" value="USP-like"/>
    <property type="match status" value="1"/>
</dbReference>
<dbReference type="PANTHER" id="PTHR46268">
    <property type="entry name" value="STRESS RESPONSE PROTEIN NHAX"/>
    <property type="match status" value="1"/>
</dbReference>
<evidence type="ECO:0000313" key="5">
    <source>
        <dbReference type="EMBL" id="PHZ85876.1"/>
    </source>
</evidence>
<comment type="caution">
    <text evidence="5">The sequence shown here is derived from an EMBL/GenBank/DDBJ whole genome shotgun (WGS) entry which is preliminary data.</text>
</comment>
<dbReference type="EMBL" id="PDEM01000009">
    <property type="protein sequence ID" value="PHZ85876.1"/>
    <property type="molecule type" value="Genomic_DNA"/>
</dbReference>
<dbReference type="Gene3D" id="3.40.50.620">
    <property type="entry name" value="HUPs"/>
    <property type="match status" value="1"/>
</dbReference>
<comment type="similarity">
    <text evidence="1">Belongs to the universal stress protein A family.</text>
</comment>
<dbReference type="AlphaFoldDB" id="A0A2G4YWQ8"/>
<evidence type="ECO:0000313" key="6">
    <source>
        <dbReference type="Proteomes" id="UP000229730"/>
    </source>
</evidence>
<keyword evidence="2" id="KW-0547">Nucleotide-binding</keyword>
<reference evidence="5 6" key="1">
    <citation type="submission" date="2017-10" db="EMBL/GenBank/DDBJ databases">
        <title>Frigbacter circumglobatus gen. nov. sp. nov., isolated from sediment cultured in situ.</title>
        <authorList>
            <person name="Zhao Z."/>
        </authorList>
    </citation>
    <scope>NUCLEOTIDE SEQUENCE [LARGE SCALE GENOMIC DNA]</scope>
    <source>
        <strain evidence="5 6">ZYL</strain>
    </source>
</reference>
<feature type="domain" description="UspA" evidence="4">
    <location>
        <begin position="7"/>
        <end position="145"/>
    </location>
</feature>
<dbReference type="InterPro" id="IPR006015">
    <property type="entry name" value="Universal_stress_UspA"/>
</dbReference>
<dbReference type="PANTHER" id="PTHR46268:SF27">
    <property type="entry name" value="UNIVERSAL STRESS PROTEIN RV2623"/>
    <property type="match status" value="1"/>
</dbReference>
<dbReference type="RefSeq" id="WP_099471461.1">
    <property type="nucleotide sequence ID" value="NZ_CP041025.1"/>
</dbReference>
<dbReference type="PRINTS" id="PR01438">
    <property type="entry name" value="UNVRSLSTRESS"/>
</dbReference>
<accession>A0A2G4YWQ8</accession>
<dbReference type="GO" id="GO:0005524">
    <property type="term" value="F:ATP binding"/>
    <property type="evidence" value="ECO:0007669"/>
    <property type="project" value="UniProtKB-KW"/>
</dbReference>
<keyword evidence="3" id="KW-0067">ATP-binding</keyword>
<name>A0A2G4YWQ8_9PROT</name>
<protein>
    <submittedName>
        <fullName evidence="5">Universal stress protein</fullName>
    </submittedName>
</protein>